<feature type="region of interest" description="Disordered" evidence="1">
    <location>
        <begin position="217"/>
        <end position="256"/>
    </location>
</feature>
<feature type="region of interest" description="Disordered" evidence="1">
    <location>
        <begin position="1044"/>
        <end position="1077"/>
    </location>
</feature>
<feature type="compositionally biased region" description="Basic and acidic residues" evidence="1">
    <location>
        <begin position="709"/>
        <end position="718"/>
    </location>
</feature>
<dbReference type="GeneID" id="25330043"/>
<feature type="compositionally biased region" description="Polar residues" evidence="1">
    <location>
        <begin position="942"/>
        <end position="953"/>
    </location>
</feature>
<reference evidence="2 3" key="1">
    <citation type="submission" date="2015-01" db="EMBL/GenBank/DDBJ databases">
        <title>The Genome Sequence of Exophiala xenobiotica CBS118157.</title>
        <authorList>
            <consortium name="The Broad Institute Genomics Platform"/>
            <person name="Cuomo C."/>
            <person name="de Hoog S."/>
            <person name="Gorbushina A."/>
            <person name="Stielow B."/>
            <person name="Teixiera M."/>
            <person name="Abouelleil A."/>
            <person name="Chapman S.B."/>
            <person name="Priest M."/>
            <person name="Young S.K."/>
            <person name="Wortman J."/>
            <person name="Nusbaum C."/>
            <person name="Birren B."/>
        </authorList>
    </citation>
    <scope>NUCLEOTIDE SEQUENCE [LARGE SCALE GENOMIC DNA]</scope>
    <source>
        <strain evidence="2 3">CBS 118157</strain>
    </source>
</reference>
<dbReference type="RefSeq" id="XP_013313087.1">
    <property type="nucleotide sequence ID" value="XM_013457633.1"/>
</dbReference>
<dbReference type="EMBL" id="KN847321">
    <property type="protein sequence ID" value="KIW52503.1"/>
    <property type="molecule type" value="Genomic_DNA"/>
</dbReference>
<feature type="compositionally biased region" description="Basic and acidic residues" evidence="1">
    <location>
        <begin position="494"/>
        <end position="509"/>
    </location>
</feature>
<feature type="compositionally biased region" description="Basic and acidic residues" evidence="1">
    <location>
        <begin position="411"/>
        <end position="427"/>
    </location>
</feature>
<feature type="compositionally biased region" description="Polar residues" evidence="1">
    <location>
        <begin position="455"/>
        <end position="482"/>
    </location>
</feature>
<dbReference type="Proteomes" id="UP000054342">
    <property type="component" value="Unassembled WGS sequence"/>
</dbReference>
<feature type="region of interest" description="Disordered" evidence="1">
    <location>
        <begin position="768"/>
        <end position="832"/>
    </location>
</feature>
<feature type="region of interest" description="Disordered" evidence="1">
    <location>
        <begin position="75"/>
        <end position="98"/>
    </location>
</feature>
<sequence>MRTPKHLFSPFLCCFGIHSHDDDQAAADLKSLPNPASALSVSLPAHTVPHSQGHSGSHVADADALRQIFRSSSSVRGYQTASRPHEMSHQRQSSFDTDFGFGHRALSERKQPGRIGQLGSHIKQKLSESRLSKSSSKAHMGSEDAPQELAVPELAPLSVAHLEVALSQRSTGLLELLMSRSGSEGGYDSDARSIQTAALKASDGTTKLSPQAAKALLRSPTGHSSVKHERDQTSPTRLSLSLSADQTVPSTPPRTTILKVPPIEKVESPTIIPKRINDAVAEGTDTLPGRTALPATTSPVSGDAMTQHFNGGSPSKASTRIHHESSDVVETLKTLSDTVAIAKRDSLLSNVDNPRTSLVSNLDPALLGFISKYGDRSSMDADEPSSPPKLAGRPLTSQPMPVDGPSSRKNSVPDRDDASDRDMRSLTESEGNSIHLYNMRISQRLASPHLAAASSRPNTSHTTANQSRKNSTDARTTTSQASLAGRPPGTITAEHNRRPSDPQTRRLFEDESTADGPRQRWRPVTSGSYMTLSGEPRSPLSQGDASSFYESDAGVGGHEDAQRHSSKRNPNSIAIGGRSGSISLPLASSNGSMSQLSVAEESAWFSRKSSQQQRDSEGKGQPSLAVNRNRSVSMPDKTEAGRINAAIGLSMRPQKSTKANAPLSETSIEKLKDARREQLTEISAQAVRDTFNERMSEIDPQRAVLPIRPEHDTARDHSPFLSRQRQLSTASQIPPEELRPESAEGRPELHQSTTDIWRRTFKRVMDEPNEDSLGGFLTAPKFDRDGRRRSTRSSFSAVESREDNAPQGAAVHLKQRSPASEDTPWGDKQEKSATIVSKRSIAIMETKPDQLMTIGERKRKKSLLDFGWRSTMSNRADEEEHGSGTSTPLKELLGIWGRFPSHTRNERCGAAGARNGVVVRDFAQEGQDKNFRADSAPMTPWPRSSTTGESHTPGSLRMLRSFGRKERIDKKRTKSMPLPRNNEQSLALRAKKSRKGLVGRWKKLYRSSSSDLRAYIHTYGHRTSISVGASVAHPELEVIPGFETHYDGRPELDGAPHSQRRHQREAAAQSGSVELPPMDEGPWTQMYRDCVGSLSALRSDADIRSMSEWTDHLFEGGHGICKMKSTDLRSSTADFAVELCKELEAAKGGLIKKIESSGPVDGLDVPEAHLKQD</sequence>
<dbReference type="HOGENOM" id="CLU_007692_0_0_1"/>
<feature type="region of interest" description="Disordered" evidence="1">
    <location>
        <begin position="709"/>
        <end position="753"/>
    </location>
</feature>
<feature type="compositionally biased region" description="Basic and acidic residues" evidence="1">
    <location>
        <begin position="736"/>
        <end position="749"/>
    </location>
</feature>
<feature type="compositionally biased region" description="Basic and acidic residues" evidence="1">
    <location>
        <begin position="1044"/>
        <end position="1054"/>
    </location>
</feature>
<keyword evidence="3" id="KW-1185">Reference proteome</keyword>
<feature type="region of interest" description="Disordered" evidence="1">
    <location>
        <begin position="110"/>
        <end position="147"/>
    </location>
</feature>
<accession>A0A0D2EB36</accession>
<feature type="region of interest" description="Disordered" evidence="1">
    <location>
        <begin position="604"/>
        <end position="633"/>
    </location>
</feature>
<protein>
    <submittedName>
        <fullName evidence="2">Uncharacterized protein</fullName>
    </submittedName>
</protein>
<organism evidence="2 3">
    <name type="scientific">Exophiala xenobiotica</name>
    <dbReference type="NCBI Taxonomy" id="348802"/>
    <lineage>
        <taxon>Eukaryota</taxon>
        <taxon>Fungi</taxon>
        <taxon>Dikarya</taxon>
        <taxon>Ascomycota</taxon>
        <taxon>Pezizomycotina</taxon>
        <taxon>Eurotiomycetes</taxon>
        <taxon>Chaetothyriomycetidae</taxon>
        <taxon>Chaetothyriales</taxon>
        <taxon>Herpotrichiellaceae</taxon>
        <taxon>Exophiala</taxon>
    </lineage>
</organism>
<feature type="region of interest" description="Disordered" evidence="1">
    <location>
        <begin position="928"/>
        <end position="956"/>
    </location>
</feature>
<feature type="compositionally biased region" description="Polar residues" evidence="1">
    <location>
        <begin position="721"/>
        <end position="732"/>
    </location>
</feature>
<feature type="region of interest" description="Disordered" evidence="1">
    <location>
        <begin position="449"/>
        <end position="576"/>
    </location>
</feature>
<evidence type="ECO:0000313" key="2">
    <source>
        <dbReference type="EMBL" id="KIW52503.1"/>
    </source>
</evidence>
<feature type="compositionally biased region" description="Polar residues" evidence="1">
    <location>
        <begin position="233"/>
        <end position="249"/>
    </location>
</feature>
<gene>
    <name evidence="2" type="ORF">PV05_08135</name>
</gene>
<feature type="region of interest" description="Disordered" evidence="1">
    <location>
        <begin position="376"/>
        <end position="431"/>
    </location>
</feature>
<evidence type="ECO:0000256" key="1">
    <source>
        <dbReference type="SAM" id="MobiDB-lite"/>
    </source>
</evidence>
<dbReference type="OrthoDB" id="4150782at2759"/>
<feature type="compositionally biased region" description="Polar residues" evidence="1">
    <location>
        <begin position="539"/>
        <end position="549"/>
    </location>
</feature>
<dbReference type="AlphaFoldDB" id="A0A0D2EB36"/>
<evidence type="ECO:0000313" key="3">
    <source>
        <dbReference type="Proteomes" id="UP000054342"/>
    </source>
</evidence>
<proteinExistence type="predicted"/>
<name>A0A0D2EB36_9EURO</name>